<evidence type="ECO:0000259" key="9">
    <source>
        <dbReference type="PROSITE" id="PS50011"/>
    </source>
</evidence>
<evidence type="ECO:0000256" key="2">
    <source>
        <dbReference type="ARBA" id="ARBA00022679"/>
    </source>
</evidence>
<reference evidence="10 11" key="1">
    <citation type="submission" date="2012-04" db="EMBL/GenBank/DDBJ databases">
        <title>The Genome Sequence of Saprolegnia declina VS20.</title>
        <authorList>
            <consortium name="The Broad Institute Genome Sequencing Platform"/>
            <person name="Russ C."/>
            <person name="Nusbaum C."/>
            <person name="Tyler B."/>
            <person name="van West P."/>
            <person name="Dieguez-Uribeondo J."/>
            <person name="de Bruijn I."/>
            <person name="Tripathy S."/>
            <person name="Jiang R."/>
            <person name="Young S.K."/>
            <person name="Zeng Q."/>
            <person name="Gargeya S."/>
            <person name="Fitzgerald M."/>
            <person name="Haas B."/>
            <person name="Abouelleil A."/>
            <person name="Alvarado L."/>
            <person name="Arachchi H.M."/>
            <person name="Berlin A."/>
            <person name="Chapman S.B."/>
            <person name="Goldberg J."/>
            <person name="Griggs A."/>
            <person name="Gujja S."/>
            <person name="Hansen M."/>
            <person name="Howarth C."/>
            <person name="Imamovic A."/>
            <person name="Larimer J."/>
            <person name="McCowen C."/>
            <person name="Montmayeur A."/>
            <person name="Murphy C."/>
            <person name="Neiman D."/>
            <person name="Pearson M."/>
            <person name="Priest M."/>
            <person name="Roberts A."/>
            <person name="Saif S."/>
            <person name="Shea T."/>
            <person name="Sisk P."/>
            <person name="Sykes S."/>
            <person name="Wortman J."/>
            <person name="Nusbaum C."/>
            <person name="Birren B."/>
        </authorList>
    </citation>
    <scope>NUCLEOTIDE SEQUENCE [LARGE SCALE GENOMIC DNA]</scope>
    <source>
        <strain evidence="10 11">VS20</strain>
    </source>
</reference>
<dbReference type="Gene3D" id="1.10.510.10">
    <property type="entry name" value="Transferase(Phosphotransferase) domain 1"/>
    <property type="match status" value="1"/>
</dbReference>
<dbReference type="STRING" id="1156394.T0RX50"/>
<keyword evidence="4 10" id="KW-0418">Kinase</keyword>
<feature type="binding site" evidence="6">
    <location>
        <position position="257"/>
    </location>
    <ligand>
        <name>ATP</name>
        <dbReference type="ChEBI" id="CHEBI:30616"/>
    </ligand>
</feature>
<name>T0RX50_SAPDV</name>
<dbReference type="Proteomes" id="UP000030762">
    <property type="component" value="Unassembled WGS sequence"/>
</dbReference>
<sequence length="487" mass="52593">MRLAHILALVASSVTACTVIVAGKGATVDGSVLVSHTEDTGFGAIDLRIVRVPAMEHADGASRGVFASSRPGYPRFVTNDRGPHYAPVDGQSLTTPVGAVPHVNKTYAYFDIDYALINEVQLSMGESTCAAKTRLAPLSTTSTRAITRDATDPVKNVLQDTAGSGSKRRGRASGPCPRLGPSAHRPVLGVAVVLAALPITGFPSNARVSGDWSSGFSTLVSTTTFEDFRFVKELDCGKSCVVRAAVHVPSNTIVAVKAIPLDALKDVRQAINFRREGESQIRIRCAHIVAAYNWFTHKGRVYIVQELCAKGNLLNALLQSNGAFSTFRVASIIRQLVRGLTSIHGKGVLHRHLRVENILLDHNDVVKITDFGFSACNTKGGRLSNDNRNLYSAPEKLEGKPHWTSVDLWGLGIVLYTLLMDGHGPPRYDATNAPTPSKVDYVILPVEIPATMSENAAHLVRNLLVEKEEERFTLSDVEMHPFTTTGV</sequence>
<keyword evidence="3 6" id="KW-0547">Nucleotide-binding</keyword>
<proteinExistence type="predicted"/>
<evidence type="ECO:0000256" key="3">
    <source>
        <dbReference type="ARBA" id="ARBA00022741"/>
    </source>
</evidence>
<dbReference type="GO" id="GO:0005524">
    <property type="term" value="F:ATP binding"/>
    <property type="evidence" value="ECO:0007669"/>
    <property type="project" value="UniProtKB-KW"/>
</dbReference>
<dbReference type="Pfam" id="PF00069">
    <property type="entry name" value="Pkinase"/>
    <property type="match status" value="1"/>
</dbReference>
<keyword evidence="11" id="KW-1185">Reference proteome</keyword>
<evidence type="ECO:0000313" key="10">
    <source>
        <dbReference type="EMBL" id="EQC37163.1"/>
    </source>
</evidence>
<protein>
    <submittedName>
        <fullName evidence="10">AUR protein kinase</fullName>
    </submittedName>
</protein>
<feature type="chain" id="PRO_5004571242" evidence="8">
    <location>
        <begin position="17"/>
        <end position="487"/>
    </location>
</feature>
<dbReference type="OrthoDB" id="65548at2759"/>
<feature type="region of interest" description="Disordered" evidence="7">
    <location>
        <begin position="153"/>
        <end position="180"/>
    </location>
</feature>
<evidence type="ECO:0000256" key="4">
    <source>
        <dbReference type="ARBA" id="ARBA00022777"/>
    </source>
</evidence>
<feature type="domain" description="Protein kinase" evidence="9">
    <location>
        <begin position="228"/>
        <end position="483"/>
    </location>
</feature>
<organism evidence="10 11">
    <name type="scientific">Saprolegnia diclina (strain VS20)</name>
    <dbReference type="NCBI Taxonomy" id="1156394"/>
    <lineage>
        <taxon>Eukaryota</taxon>
        <taxon>Sar</taxon>
        <taxon>Stramenopiles</taxon>
        <taxon>Oomycota</taxon>
        <taxon>Saprolegniomycetes</taxon>
        <taxon>Saprolegniales</taxon>
        <taxon>Saprolegniaceae</taxon>
        <taxon>Saprolegnia</taxon>
    </lineage>
</organism>
<feature type="binding site" evidence="6">
    <location>
        <begin position="356"/>
        <end position="357"/>
    </location>
    <ligand>
        <name>ATP</name>
        <dbReference type="ChEBI" id="CHEBI:30616"/>
    </ligand>
</feature>
<keyword evidence="1" id="KW-0723">Serine/threonine-protein kinase</keyword>
<dbReference type="InterPro" id="IPR011009">
    <property type="entry name" value="Kinase-like_dom_sf"/>
</dbReference>
<feature type="binding site" evidence="6">
    <location>
        <position position="370"/>
    </location>
    <ligand>
        <name>ATP</name>
        <dbReference type="ChEBI" id="CHEBI:30616"/>
    </ligand>
</feature>
<evidence type="ECO:0000256" key="6">
    <source>
        <dbReference type="PIRSR" id="PIRSR630616-2"/>
    </source>
</evidence>
<dbReference type="InterPro" id="IPR000719">
    <property type="entry name" value="Prot_kinase_dom"/>
</dbReference>
<dbReference type="InterPro" id="IPR030616">
    <property type="entry name" value="Aur-like"/>
</dbReference>
<dbReference type="AlphaFoldDB" id="T0RX50"/>
<keyword evidence="2" id="KW-0808">Transferase</keyword>
<dbReference type="GO" id="GO:0004674">
    <property type="term" value="F:protein serine/threonine kinase activity"/>
    <property type="evidence" value="ECO:0007669"/>
    <property type="project" value="UniProtKB-KW"/>
</dbReference>
<dbReference type="RefSeq" id="XP_008609325.1">
    <property type="nucleotide sequence ID" value="XM_008611103.1"/>
</dbReference>
<dbReference type="GeneID" id="19946116"/>
<dbReference type="PROSITE" id="PS51257">
    <property type="entry name" value="PROKAR_LIPOPROTEIN"/>
    <property type="match status" value="1"/>
</dbReference>
<evidence type="ECO:0000256" key="8">
    <source>
        <dbReference type="SAM" id="SignalP"/>
    </source>
</evidence>
<feature type="binding site" evidence="6">
    <location>
        <position position="238"/>
    </location>
    <ligand>
        <name>ATP</name>
        <dbReference type="ChEBI" id="CHEBI:30616"/>
    </ligand>
</feature>
<dbReference type="EMBL" id="JH767145">
    <property type="protein sequence ID" value="EQC37163.1"/>
    <property type="molecule type" value="Genomic_DNA"/>
</dbReference>
<evidence type="ECO:0000256" key="1">
    <source>
        <dbReference type="ARBA" id="ARBA00022527"/>
    </source>
</evidence>
<evidence type="ECO:0000256" key="5">
    <source>
        <dbReference type="ARBA" id="ARBA00022840"/>
    </source>
</evidence>
<dbReference type="PANTHER" id="PTHR24350">
    <property type="entry name" value="SERINE/THREONINE-PROTEIN KINASE IAL-RELATED"/>
    <property type="match status" value="1"/>
</dbReference>
<evidence type="ECO:0000313" key="11">
    <source>
        <dbReference type="Proteomes" id="UP000030762"/>
    </source>
</evidence>
<dbReference type="VEuPathDB" id="FungiDB:SDRG_05389"/>
<accession>T0RX50</accession>
<dbReference type="SUPFAM" id="SSF56112">
    <property type="entry name" value="Protein kinase-like (PK-like)"/>
    <property type="match status" value="1"/>
</dbReference>
<dbReference type="eggNOG" id="KOG0580">
    <property type="taxonomic scope" value="Eukaryota"/>
</dbReference>
<dbReference type="InParanoid" id="T0RX50"/>
<keyword evidence="5 6" id="KW-0067">ATP-binding</keyword>
<evidence type="ECO:0000256" key="7">
    <source>
        <dbReference type="SAM" id="MobiDB-lite"/>
    </source>
</evidence>
<gene>
    <name evidence="10" type="ORF">SDRG_05389</name>
</gene>
<feature type="signal peptide" evidence="8">
    <location>
        <begin position="1"/>
        <end position="16"/>
    </location>
</feature>
<dbReference type="PROSITE" id="PS50011">
    <property type="entry name" value="PROTEIN_KINASE_DOM"/>
    <property type="match status" value="1"/>
</dbReference>
<keyword evidence="8" id="KW-0732">Signal</keyword>